<gene>
    <name evidence="6" type="primary">cofC</name>
    <name evidence="5" type="synonym">fbiD</name>
    <name evidence="6" type="ORF">JT362_16910</name>
</gene>
<dbReference type="PANTHER" id="PTHR40392">
    <property type="entry name" value="2-PHOSPHO-L-LACTATE GUANYLYLTRANSFERASE"/>
    <property type="match status" value="1"/>
</dbReference>
<comment type="function">
    <text evidence="5">Guanylyltransferase that catalyzes the activation of phosphoenolpyruvate (PEP) as enolpyruvoyl-2-diphospho-5'-guanosine, via the condensation of PEP with GTP. It is involved in the biosynthesis of coenzyme F420, a hydride carrier cofactor.</text>
</comment>
<evidence type="ECO:0000256" key="2">
    <source>
        <dbReference type="ARBA" id="ARBA00022695"/>
    </source>
</evidence>
<dbReference type="EC" id="2.7.7.105" evidence="5"/>
<evidence type="ECO:0000313" key="7">
    <source>
        <dbReference type="Proteomes" id="UP001156441"/>
    </source>
</evidence>
<dbReference type="RefSeq" id="WP_260192631.1">
    <property type="nucleotide sequence ID" value="NZ_JAFFZE010000014.1"/>
</dbReference>
<comment type="caution">
    <text evidence="6">The sequence shown here is derived from an EMBL/GenBank/DDBJ whole genome shotgun (WGS) entry which is preliminary data.</text>
</comment>
<evidence type="ECO:0000256" key="4">
    <source>
        <dbReference type="ARBA" id="ARBA00023134"/>
    </source>
</evidence>
<comment type="similarity">
    <text evidence="5">Belongs to the CofC family.</text>
</comment>
<dbReference type="PANTHER" id="PTHR40392:SF1">
    <property type="entry name" value="2-PHOSPHO-L-LACTATE GUANYLYLTRANSFERASE"/>
    <property type="match status" value="1"/>
</dbReference>
<keyword evidence="4 5" id="KW-0342">GTP-binding</keyword>
<dbReference type="Gene3D" id="3.90.550.10">
    <property type="entry name" value="Spore Coat Polysaccharide Biosynthesis Protein SpsA, Chain A"/>
    <property type="match status" value="1"/>
</dbReference>
<dbReference type="Proteomes" id="UP001156441">
    <property type="component" value="Unassembled WGS sequence"/>
</dbReference>
<protein>
    <recommendedName>
        <fullName evidence="5">Phosphoenolpyruvate guanylyltransferase</fullName>
        <shortName evidence="5">PEP guanylyltransferase</shortName>
        <ecNumber evidence="5">2.7.7.105</ecNumber>
    </recommendedName>
</protein>
<proteinExistence type="inferred from homology"/>
<dbReference type="InterPro" id="IPR002835">
    <property type="entry name" value="CofC"/>
</dbReference>
<dbReference type="InterPro" id="IPR029044">
    <property type="entry name" value="Nucleotide-diphossugar_trans"/>
</dbReference>
<dbReference type="NCBIfam" id="TIGR03552">
    <property type="entry name" value="F420_cofC"/>
    <property type="match status" value="1"/>
</dbReference>
<dbReference type="EMBL" id="JAFFZE010000014">
    <property type="protein sequence ID" value="MCT2584800.1"/>
    <property type="molecule type" value="Genomic_DNA"/>
</dbReference>
<evidence type="ECO:0000256" key="5">
    <source>
        <dbReference type="HAMAP-Rule" id="MF_02114"/>
    </source>
</evidence>
<evidence type="ECO:0000256" key="3">
    <source>
        <dbReference type="ARBA" id="ARBA00022741"/>
    </source>
</evidence>
<dbReference type="Pfam" id="PF01983">
    <property type="entry name" value="CofC"/>
    <property type="match status" value="1"/>
</dbReference>
<keyword evidence="7" id="KW-1185">Reference proteome</keyword>
<reference evidence="6 7" key="1">
    <citation type="submission" date="2021-02" db="EMBL/GenBank/DDBJ databases">
        <title>Actinophytocola xerophila sp. nov., isolated from soil of cotton cropping field.</title>
        <authorList>
            <person name="Huang R."/>
            <person name="Chen X."/>
            <person name="Ge X."/>
            <person name="Liu W."/>
        </authorList>
    </citation>
    <scope>NUCLEOTIDE SEQUENCE [LARGE SCALE GENOMIC DNA]</scope>
    <source>
        <strain evidence="6 7">S1-96</strain>
    </source>
</reference>
<name>A0ABT2JBI3_9PSEU</name>
<dbReference type="GO" id="GO:0043814">
    <property type="term" value="F:phospholactate guanylyltransferase activity"/>
    <property type="evidence" value="ECO:0007669"/>
    <property type="project" value="UniProtKB-EC"/>
</dbReference>
<comment type="pathway">
    <text evidence="5">Cofactor biosynthesis; coenzyme F420 biosynthesis.</text>
</comment>
<dbReference type="SUPFAM" id="SSF53448">
    <property type="entry name" value="Nucleotide-diphospho-sugar transferases"/>
    <property type="match status" value="1"/>
</dbReference>
<feature type="binding site" evidence="5">
    <location>
        <position position="159"/>
    </location>
    <ligand>
        <name>phosphoenolpyruvate</name>
        <dbReference type="ChEBI" id="CHEBI:58702"/>
    </ligand>
</feature>
<keyword evidence="1 5" id="KW-0808">Transferase</keyword>
<comment type="catalytic activity">
    <reaction evidence="5">
        <text>phosphoenolpyruvate + GTP + H(+) = enolpyruvoyl-2-diphospho-5'-guanosine + diphosphate</text>
        <dbReference type="Rhea" id="RHEA:30519"/>
        <dbReference type="ChEBI" id="CHEBI:15378"/>
        <dbReference type="ChEBI" id="CHEBI:33019"/>
        <dbReference type="ChEBI" id="CHEBI:37565"/>
        <dbReference type="ChEBI" id="CHEBI:58702"/>
        <dbReference type="ChEBI" id="CHEBI:143701"/>
        <dbReference type="EC" id="2.7.7.105"/>
    </reaction>
</comment>
<keyword evidence="2 5" id="KW-0548">Nucleotidyltransferase</keyword>
<sequence length="218" mass="21807">MDPAVDLVVPIKRLDRAKSRLRGAVPGPHADVVLALLLDTLTAAASAAGVRRVLVVCEDPRAVKAVDEALPGMGVESVDERGLSGLNAALQHGADLLRAGDPHGVVGALQADLPALRPAELASAIAEAGGRRAFCADRPGTGTTLLLSAPGGPLDPRFGPGSAAAHLAGGATPVGDGLATLRCDVDTAADLAVAIGLGLGPHTAKFIDPFVAGRATDR</sequence>
<keyword evidence="3 5" id="KW-0547">Nucleotide-binding</keyword>
<feature type="binding site" evidence="5">
    <location>
        <position position="162"/>
    </location>
    <ligand>
        <name>phosphoenolpyruvate</name>
        <dbReference type="ChEBI" id="CHEBI:58702"/>
    </ligand>
</feature>
<evidence type="ECO:0000313" key="6">
    <source>
        <dbReference type="EMBL" id="MCT2584800.1"/>
    </source>
</evidence>
<feature type="binding site" evidence="5">
    <location>
        <position position="143"/>
    </location>
    <ligand>
        <name>phosphoenolpyruvate</name>
        <dbReference type="ChEBI" id="CHEBI:58702"/>
    </ligand>
</feature>
<dbReference type="HAMAP" id="MF_02114">
    <property type="entry name" value="CofC"/>
    <property type="match status" value="1"/>
</dbReference>
<accession>A0ABT2JBI3</accession>
<organism evidence="6 7">
    <name type="scientific">Actinophytocola gossypii</name>
    <dbReference type="NCBI Taxonomy" id="2812003"/>
    <lineage>
        <taxon>Bacteria</taxon>
        <taxon>Bacillati</taxon>
        <taxon>Actinomycetota</taxon>
        <taxon>Actinomycetes</taxon>
        <taxon>Pseudonocardiales</taxon>
        <taxon>Pseudonocardiaceae</taxon>
    </lineage>
</organism>
<evidence type="ECO:0000256" key="1">
    <source>
        <dbReference type="ARBA" id="ARBA00022679"/>
    </source>
</evidence>